<dbReference type="InterPro" id="IPR001387">
    <property type="entry name" value="Cro/C1-type_HTH"/>
</dbReference>
<dbReference type="PROSITE" id="PS50943">
    <property type="entry name" value="HTH_CROC1"/>
    <property type="match status" value="1"/>
</dbReference>
<evidence type="ECO:0000256" key="1">
    <source>
        <dbReference type="ARBA" id="ARBA00023125"/>
    </source>
</evidence>
<dbReference type="InterPro" id="IPR010982">
    <property type="entry name" value="Lambda_DNA-bd_dom_sf"/>
</dbReference>
<name>A0A8S5SPU6_9VIRU</name>
<proteinExistence type="predicted"/>
<organism evidence="3">
    <name type="scientific">Phage sp. ctPjm15</name>
    <dbReference type="NCBI Taxonomy" id="2828006"/>
    <lineage>
        <taxon>Viruses</taxon>
    </lineage>
</organism>
<evidence type="ECO:0000259" key="2">
    <source>
        <dbReference type="PROSITE" id="PS50943"/>
    </source>
</evidence>
<dbReference type="SMART" id="SM00530">
    <property type="entry name" value="HTH_XRE"/>
    <property type="match status" value="1"/>
</dbReference>
<dbReference type="Pfam" id="PF01381">
    <property type="entry name" value="HTH_3"/>
    <property type="match status" value="1"/>
</dbReference>
<keyword evidence="1" id="KW-0238">DNA-binding</keyword>
<dbReference type="Gene3D" id="1.10.260.40">
    <property type="entry name" value="lambda repressor-like DNA-binding domains"/>
    <property type="match status" value="1"/>
</dbReference>
<dbReference type="GO" id="GO:0003677">
    <property type="term" value="F:DNA binding"/>
    <property type="evidence" value="ECO:0007669"/>
    <property type="project" value="UniProtKB-KW"/>
</dbReference>
<feature type="domain" description="HTH cro/C1-type" evidence="2">
    <location>
        <begin position="5"/>
        <end position="60"/>
    </location>
</feature>
<evidence type="ECO:0000313" key="3">
    <source>
        <dbReference type="EMBL" id="DAF52952.1"/>
    </source>
</evidence>
<dbReference type="PANTHER" id="PTHR46558:SF11">
    <property type="entry name" value="HTH-TYPE TRANSCRIPTIONAL REGULATOR XRE"/>
    <property type="match status" value="1"/>
</dbReference>
<dbReference type="SUPFAM" id="SSF47413">
    <property type="entry name" value="lambda repressor-like DNA-binding domains"/>
    <property type="match status" value="1"/>
</dbReference>
<sequence>MGDIIRENRERLGLTQEELGAMVGVNKGAVWKWENGKVQNLKRSIIQKLAMIFQIPPSTLLGLPNTGGENKQKESLADVEHQEAVEKAAELFSRLSEEEQQQALTYIEFLLHKR</sequence>
<protein>
    <submittedName>
        <fullName evidence="3">Helix-turn-helix domain protein</fullName>
    </submittedName>
</protein>
<dbReference type="PANTHER" id="PTHR46558">
    <property type="entry name" value="TRACRIPTIONAL REGULATORY PROTEIN-RELATED-RELATED"/>
    <property type="match status" value="1"/>
</dbReference>
<dbReference type="CDD" id="cd00093">
    <property type="entry name" value="HTH_XRE"/>
    <property type="match status" value="1"/>
</dbReference>
<accession>A0A8S5SPU6</accession>
<reference evidence="3" key="1">
    <citation type="journal article" date="2021" name="Proc. Natl. Acad. Sci. U.S.A.">
        <title>A Catalog of Tens of Thousands of Viruses from Human Metagenomes Reveals Hidden Associations with Chronic Diseases.</title>
        <authorList>
            <person name="Tisza M.J."/>
            <person name="Buck C.B."/>
        </authorList>
    </citation>
    <scope>NUCLEOTIDE SEQUENCE</scope>
    <source>
        <strain evidence="3">CtPjm15</strain>
    </source>
</reference>
<dbReference type="EMBL" id="BK032645">
    <property type="protein sequence ID" value="DAF52952.1"/>
    <property type="molecule type" value="Genomic_DNA"/>
</dbReference>